<dbReference type="HOGENOM" id="CLU_1475646_0_0_1"/>
<accession>W3XIS2</accession>
<feature type="compositionally biased region" description="Basic and acidic residues" evidence="1">
    <location>
        <begin position="34"/>
        <end position="55"/>
    </location>
</feature>
<evidence type="ECO:0000313" key="3">
    <source>
        <dbReference type="Proteomes" id="UP000030651"/>
    </source>
</evidence>
<dbReference type="OrthoDB" id="10501531at2759"/>
<protein>
    <submittedName>
        <fullName evidence="2">Uncharacterized protein</fullName>
    </submittedName>
</protein>
<feature type="compositionally biased region" description="Basic and acidic residues" evidence="1">
    <location>
        <begin position="13"/>
        <end position="26"/>
    </location>
</feature>
<dbReference type="GeneID" id="19268169"/>
<evidence type="ECO:0000313" key="2">
    <source>
        <dbReference type="EMBL" id="ETS85131.1"/>
    </source>
</evidence>
<feature type="compositionally biased region" description="Low complexity" evidence="1">
    <location>
        <begin position="1"/>
        <end position="12"/>
    </location>
</feature>
<dbReference type="RefSeq" id="XP_007829928.1">
    <property type="nucleotide sequence ID" value="XM_007831737.1"/>
</dbReference>
<reference evidence="3" key="1">
    <citation type="journal article" date="2015" name="BMC Genomics">
        <title>Genomic and transcriptomic analysis of the endophytic fungus Pestalotiopsis fici reveals its lifestyle and high potential for synthesis of natural products.</title>
        <authorList>
            <person name="Wang X."/>
            <person name="Zhang X."/>
            <person name="Liu L."/>
            <person name="Xiang M."/>
            <person name="Wang W."/>
            <person name="Sun X."/>
            <person name="Che Y."/>
            <person name="Guo L."/>
            <person name="Liu G."/>
            <person name="Guo L."/>
            <person name="Wang C."/>
            <person name="Yin W.B."/>
            <person name="Stadler M."/>
            <person name="Zhang X."/>
            <person name="Liu X."/>
        </authorList>
    </citation>
    <scope>NUCLEOTIDE SEQUENCE [LARGE SCALE GENOMIC DNA]</scope>
    <source>
        <strain evidence="3">W106-1 / CGMCC3.15140</strain>
    </source>
</reference>
<sequence>MSSRSSGVSMEVSHGREEEPKDKPDNFAEEQECEHESAKEKDKKNGGNHSIDFKTHPAFKKARVAIQLFVNRADKIERKSQNRYTMRTFAMAESDLMDVDSWHKKALTAVRKATQVDKQEGDKLKADLREKWLAGRCTFANEVGDYDMDYDYSDPDLNPNSCSDFEKDDSDLEEDGSNPEEDD</sequence>
<dbReference type="KEGG" id="pfy:PFICI_03156"/>
<dbReference type="EMBL" id="KI912110">
    <property type="protein sequence ID" value="ETS85131.1"/>
    <property type="molecule type" value="Genomic_DNA"/>
</dbReference>
<proteinExistence type="predicted"/>
<feature type="compositionally biased region" description="Acidic residues" evidence="1">
    <location>
        <begin position="166"/>
        <end position="183"/>
    </location>
</feature>
<dbReference type="Proteomes" id="UP000030651">
    <property type="component" value="Unassembled WGS sequence"/>
</dbReference>
<feature type="region of interest" description="Disordered" evidence="1">
    <location>
        <begin position="1"/>
        <end position="55"/>
    </location>
</feature>
<feature type="region of interest" description="Disordered" evidence="1">
    <location>
        <begin position="150"/>
        <end position="183"/>
    </location>
</feature>
<organism evidence="2 3">
    <name type="scientific">Pestalotiopsis fici (strain W106-1 / CGMCC3.15140)</name>
    <dbReference type="NCBI Taxonomy" id="1229662"/>
    <lineage>
        <taxon>Eukaryota</taxon>
        <taxon>Fungi</taxon>
        <taxon>Dikarya</taxon>
        <taxon>Ascomycota</taxon>
        <taxon>Pezizomycotina</taxon>
        <taxon>Sordariomycetes</taxon>
        <taxon>Xylariomycetidae</taxon>
        <taxon>Amphisphaeriales</taxon>
        <taxon>Sporocadaceae</taxon>
        <taxon>Pestalotiopsis</taxon>
    </lineage>
</organism>
<dbReference type="AlphaFoldDB" id="W3XIS2"/>
<dbReference type="InParanoid" id="W3XIS2"/>
<gene>
    <name evidence="2" type="ORF">PFICI_03156</name>
</gene>
<keyword evidence="3" id="KW-1185">Reference proteome</keyword>
<evidence type="ECO:0000256" key="1">
    <source>
        <dbReference type="SAM" id="MobiDB-lite"/>
    </source>
</evidence>
<name>W3XIS2_PESFW</name>